<keyword evidence="4" id="KW-0479">Metal-binding</keyword>
<protein>
    <submittedName>
        <fullName evidence="7">(NiFe) hydrogenase maturation factor</fullName>
    </submittedName>
</protein>
<accession>A0A2U3L154</accession>
<evidence type="ECO:0000256" key="4">
    <source>
        <dbReference type="ARBA" id="ARBA00022723"/>
    </source>
</evidence>
<dbReference type="GO" id="GO:0004190">
    <property type="term" value="F:aspartic-type endopeptidase activity"/>
    <property type="evidence" value="ECO:0007669"/>
    <property type="project" value="UniProtKB-KW"/>
</dbReference>
<dbReference type="FunFam" id="3.40.50.1450:FF:000002">
    <property type="entry name" value="Hydrogenase 1 maturation protease"/>
    <property type="match status" value="1"/>
</dbReference>
<dbReference type="NCBIfam" id="TIGR00072">
    <property type="entry name" value="hydrog_prot"/>
    <property type="match status" value="1"/>
</dbReference>
<dbReference type="PANTHER" id="PTHR30302:SF1">
    <property type="entry name" value="HYDROGENASE 2 MATURATION PROTEASE"/>
    <property type="match status" value="1"/>
</dbReference>
<proteinExistence type="inferred from homology"/>
<dbReference type="InterPro" id="IPR023430">
    <property type="entry name" value="Pept_HybD-like_dom_sf"/>
</dbReference>
<dbReference type="SUPFAM" id="SSF53163">
    <property type="entry name" value="HybD-like"/>
    <property type="match status" value="1"/>
</dbReference>
<keyword evidence="2" id="KW-0533">Nickel</keyword>
<keyword evidence="3" id="KW-0645">Protease</keyword>
<evidence type="ECO:0000256" key="2">
    <source>
        <dbReference type="ARBA" id="ARBA00022596"/>
    </source>
</evidence>
<evidence type="ECO:0000256" key="5">
    <source>
        <dbReference type="ARBA" id="ARBA00022750"/>
    </source>
</evidence>
<name>A0A2U3L154_9FIRM</name>
<dbReference type="Pfam" id="PF01750">
    <property type="entry name" value="HycI"/>
    <property type="match status" value="1"/>
</dbReference>
<evidence type="ECO:0000313" key="8">
    <source>
        <dbReference type="Proteomes" id="UP000238916"/>
    </source>
</evidence>
<reference evidence="8" key="1">
    <citation type="submission" date="2018-02" db="EMBL/GenBank/DDBJ databases">
        <authorList>
            <person name="Hausmann B."/>
        </authorList>
    </citation>
    <scope>NUCLEOTIDE SEQUENCE [LARGE SCALE GENOMIC DNA]</scope>
    <source>
        <strain evidence="8">Peat soil MAG SbF1</strain>
    </source>
</reference>
<dbReference type="InterPro" id="IPR000671">
    <property type="entry name" value="Peptidase_A31"/>
</dbReference>
<evidence type="ECO:0000256" key="1">
    <source>
        <dbReference type="ARBA" id="ARBA00006814"/>
    </source>
</evidence>
<evidence type="ECO:0000256" key="3">
    <source>
        <dbReference type="ARBA" id="ARBA00022670"/>
    </source>
</evidence>
<dbReference type="GO" id="GO:0046872">
    <property type="term" value="F:metal ion binding"/>
    <property type="evidence" value="ECO:0007669"/>
    <property type="project" value="UniProtKB-KW"/>
</dbReference>
<comment type="similarity">
    <text evidence="1">Belongs to the peptidase A31 family.</text>
</comment>
<organism evidence="7 8">
    <name type="scientific">Candidatus Desulfosporosinus infrequens</name>
    <dbReference type="NCBI Taxonomy" id="2043169"/>
    <lineage>
        <taxon>Bacteria</taxon>
        <taxon>Bacillati</taxon>
        <taxon>Bacillota</taxon>
        <taxon>Clostridia</taxon>
        <taxon>Eubacteriales</taxon>
        <taxon>Desulfitobacteriaceae</taxon>
        <taxon>Desulfosporosinus</taxon>
    </lineage>
</organism>
<dbReference type="PANTHER" id="PTHR30302">
    <property type="entry name" value="HYDROGENASE 1 MATURATION PROTEASE"/>
    <property type="match status" value="1"/>
</dbReference>
<dbReference type="Proteomes" id="UP000238916">
    <property type="component" value="Unassembled WGS sequence"/>
</dbReference>
<dbReference type="GO" id="GO:0016485">
    <property type="term" value="P:protein processing"/>
    <property type="evidence" value="ECO:0007669"/>
    <property type="project" value="TreeGrafter"/>
</dbReference>
<keyword evidence="6" id="KW-0378">Hydrolase</keyword>
<dbReference type="PRINTS" id="PR00446">
    <property type="entry name" value="HYDRGNUPTAKE"/>
</dbReference>
<gene>
    <name evidence="7" type="primary">hupD_2</name>
    <name evidence="7" type="ORF">SBF1_3350013</name>
</gene>
<dbReference type="GO" id="GO:0008047">
    <property type="term" value="F:enzyme activator activity"/>
    <property type="evidence" value="ECO:0007669"/>
    <property type="project" value="InterPro"/>
</dbReference>
<keyword evidence="5" id="KW-0064">Aspartyl protease</keyword>
<dbReference type="AlphaFoldDB" id="A0A2U3L154"/>
<sequence>MTTLDEIRILGLGNFVRQDEGVGIHLLQQLAKILPPEIDVLDGGTGGLFLIEFVENARRLIVLDAVEAGVKPGEIVIWRENEVPRYMSNKLSVHQMNFAEVLYWSNFQERFSDEIVVVGIQPECLEWGTELTKTVQKSLSKAVDEVLAILKSWGVLQ</sequence>
<dbReference type="EMBL" id="OMOF01000263">
    <property type="protein sequence ID" value="SPF45608.1"/>
    <property type="molecule type" value="Genomic_DNA"/>
</dbReference>
<evidence type="ECO:0000313" key="7">
    <source>
        <dbReference type="EMBL" id="SPF45608.1"/>
    </source>
</evidence>
<dbReference type="Gene3D" id="3.40.50.1450">
    <property type="entry name" value="HybD-like"/>
    <property type="match status" value="1"/>
</dbReference>
<evidence type="ECO:0000256" key="6">
    <source>
        <dbReference type="ARBA" id="ARBA00022801"/>
    </source>
</evidence>
<dbReference type="CDD" id="cd06062">
    <property type="entry name" value="H2MP_MemB-H2up"/>
    <property type="match status" value="1"/>
</dbReference>